<name>W9RT59_9ROSA</name>
<dbReference type="AlphaFoldDB" id="W9RT59"/>
<evidence type="ECO:0000313" key="1">
    <source>
        <dbReference type="EMBL" id="EXC07316.1"/>
    </source>
</evidence>
<keyword evidence="2" id="KW-1185">Reference proteome</keyword>
<protein>
    <submittedName>
        <fullName evidence="1">Uncharacterized protein</fullName>
    </submittedName>
</protein>
<proteinExistence type="predicted"/>
<dbReference type="EMBL" id="KE345585">
    <property type="protein sequence ID" value="EXC07316.1"/>
    <property type="molecule type" value="Genomic_DNA"/>
</dbReference>
<sequence>MVSEQSLPVTGTVRATNLATRAATATTPVTRTASMVNPSVQCASFGGSSSSSSVIRSGPISFNHPIASKLDNNNFLISKKS</sequence>
<accession>W9RT59</accession>
<organism evidence="1 2">
    <name type="scientific">Morus notabilis</name>
    <dbReference type="NCBI Taxonomy" id="981085"/>
    <lineage>
        <taxon>Eukaryota</taxon>
        <taxon>Viridiplantae</taxon>
        <taxon>Streptophyta</taxon>
        <taxon>Embryophyta</taxon>
        <taxon>Tracheophyta</taxon>
        <taxon>Spermatophyta</taxon>
        <taxon>Magnoliopsida</taxon>
        <taxon>eudicotyledons</taxon>
        <taxon>Gunneridae</taxon>
        <taxon>Pentapetalae</taxon>
        <taxon>rosids</taxon>
        <taxon>fabids</taxon>
        <taxon>Rosales</taxon>
        <taxon>Moraceae</taxon>
        <taxon>Moreae</taxon>
        <taxon>Morus</taxon>
    </lineage>
</organism>
<gene>
    <name evidence="1" type="ORF">L484_021224</name>
</gene>
<dbReference type="Proteomes" id="UP000030645">
    <property type="component" value="Unassembled WGS sequence"/>
</dbReference>
<reference evidence="2" key="1">
    <citation type="submission" date="2013-01" db="EMBL/GenBank/DDBJ databases">
        <title>Draft Genome Sequence of a Mulberry Tree, Morus notabilis C.K. Schneid.</title>
        <authorList>
            <person name="He N."/>
            <person name="Zhao S."/>
        </authorList>
    </citation>
    <scope>NUCLEOTIDE SEQUENCE</scope>
</reference>
<evidence type="ECO:0000313" key="2">
    <source>
        <dbReference type="Proteomes" id="UP000030645"/>
    </source>
</evidence>